<organism evidence="2 3">
    <name type="scientific">Plastorhodobacter daqingensis</name>
    <dbReference type="NCBI Taxonomy" id="1387281"/>
    <lineage>
        <taxon>Bacteria</taxon>
        <taxon>Pseudomonadati</taxon>
        <taxon>Pseudomonadota</taxon>
        <taxon>Alphaproteobacteria</taxon>
        <taxon>Rhodobacterales</taxon>
        <taxon>Paracoccaceae</taxon>
        <taxon>Plastorhodobacter</taxon>
    </lineage>
</organism>
<dbReference type="PANTHER" id="PTHR33221:SF4">
    <property type="entry name" value="HTH-TYPE TRANSCRIPTIONAL REPRESSOR NSRR"/>
    <property type="match status" value="1"/>
</dbReference>
<dbReference type="Pfam" id="PF02082">
    <property type="entry name" value="Rrf2"/>
    <property type="match status" value="1"/>
</dbReference>
<accession>A0ABW2UNA8</accession>
<dbReference type="RefSeq" id="WP_377404139.1">
    <property type="nucleotide sequence ID" value="NZ_JBHTFQ010000006.1"/>
</dbReference>
<dbReference type="Gene3D" id="1.10.10.10">
    <property type="entry name" value="Winged helix-like DNA-binding domain superfamily/Winged helix DNA-binding domain"/>
    <property type="match status" value="1"/>
</dbReference>
<reference evidence="3" key="1">
    <citation type="journal article" date="2019" name="Int. J. Syst. Evol. Microbiol.">
        <title>The Global Catalogue of Microorganisms (GCM) 10K type strain sequencing project: providing services to taxonomists for standard genome sequencing and annotation.</title>
        <authorList>
            <consortium name="The Broad Institute Genomics Platform"/>
            <consortium name="The Broad Institute Genome Sequencing Center for Infectious Disease"/>
            <person name="Wu L."/>
            <person name="Ma J."/>
        </authorList>
    </citation>
    <scope>NUCLEOTIDE SEQUENCE [LARGE SCALE GENOMIC DNA]</scope>
    <source>
        <strain evidence="3">CGMCC 1.12750</strain>
    </source>
</reference>
<dbReference type="InterPro" id="IPR036388">
    <property type="entry name" value="WH-like_DNA-bd_sf"/>
</dbReference>
<keyword evidence="3" id="KW-1185">Reference proteome</keyword>
<evidence type="ECO:0000313" key="3">
    <source>
        <dbReference type="Proteomes" id="UP001596516"/>
    </source>
</evidence>
<protein>
    <submittedName>
        <fullName evidence="2">RrF2 family transcriptional regulator</fullName>
    </submittedName>
</protein>
<name>A0ABW2UNA8_9RHOB</name>
<dbReference type="Proteomes" id="UP001596516">
    <property type="component" value="Unassembled WGS sequence"/>
</dbReference>
<dbReference type="PANTHER" id="PTHR33221">
    <property type="entry name" value="WINGED HELIX-TURN-HELIX TRANSCRIPTIONAL REGULATOR, RRF2 FAMILY"/>
    <property type="match status" value="1"/>
</dbReference>
<evidence type="ECO:0000256" key="1">
    <source>
        <dbReference type="ARBA" id="ARBA00023125"/>
    </source>
</evidence>
<dbReference type="SUPFAM" id="SSF46785">
    <property type="entry name" value="Winged helix' DNA-binding domain"/>
    <property type="match status" value="1"/>
</dbReference>
<sequence length="158" mass="16925">MRLTTRTNLAMRTLMFCAINPDRSVRKQDVAEACNASENHLAQVVNQLAQLGFLTTQRGRNGGIALGLPPDRINVGTLFRAFESGLPFAECFGADENRCPLAPACRLRDALGAALEAFYGALDSITLADLVDSNDPLTAILTLDKPACTSRPACRAAC</sequence>
<dbReference type="InterPro" id="IPR036390">
    <property type="entry name" value="WH_DNA-bd_sf"/>
</dbReference>
<comment type="caution">
    <text evidence="2">The sequence shown here is derived from an EMBL/GenBank/DDBJ whole genome shotgun (WGS) entry which is preliminary data.</text>
</comment>
<dbReference type="InterPro" id="IPR000944">
    <property type="entry name" value="Tscrpt_reg_Rrf2"/>
</dbReference>
<proteinExistence type="predicted"/>
<gene>
    <name evidence="2" type="ORF">ACFQXB_12465</name>
</gene>
<dbReference type="EMBL" id="JBHTFQ010000006">
    <property type="protein sequence ID" value="MFC7705011.1"/>
    <property type="molecule type" value="Genomic_DNA"/>
</dbReference>
<dbReference type="PROSITE" id="PS51197">
    <property type="entry name" value="HTH_RRF2_2"/>
    <property type="match status" value="1"/>
</dbReference>
<keyword evidence="1" id="KW-0238">DNA-binding</keyword>
<evidence type="ECO:0000313" key="2">
    <source>
        <dbReference type="EMBL" id="MFC7705011.1"/>
    </source>
</evidence>
<dbReference type="NCBIfam" id="TIGR00738">
    <property type="entry name" value="rrf2_super"/>
    <property type="match status" value="1"/>
</dbReference>